<dbReference type="PANTHER" id="PTHR44757">
    <property type="entry name" value="DIGUANYLATE CYCLASE DGCP"/>
    <property type="match status" value="1"/>
</dbReference>
<name>A0A1H7FZI4_9GAMM</name>
<dbReference type="RefSeq" id="WP_090250126.1">
    <property type="nucleotide sequence ID" value="NZ_FOAA01000001.1"/>
</dbReference>
<keyword evidence="2" id="KW-0973">c-di-GMP</keyword>
<dbReference type="PROSITE" id="PS50883">
    <property type="entry name" value="EAL"/>
    <property type="match status" value="1"/>
</dbReference>
<dbReference type="AlphaFoldDB" id="A0A1H7FZI4"/>
<dbReference type="SUPFAM" id="SSF55785">
    <property type="entry name" value="PYP-like sensor domain (PAS domain)"/>
    <property type="match status" value="1"/>
</dbReference>
<dbReference type="FunFam" id="3.20.20.450:FF:000001">
    <property type="entry name" value="Cyclic di-GMP phosphodiesterase yahA"/>
    <property type="match status" value="1"/>
</dbReference>
<evidence type="ECO:0000259" key="5">
    <source>
        <dbReference type="PROSITE" id="PS50883"/>
    </source>
</evidence>
<dbReference type="Gene3D" id="3.30.450.20">
    <property type="entry name" value="PAS domain"/>
    <property type="match status" value="1"/>
</dbReference>
<evidence type="ECO:0000256" key="2">
    <source>
        <dbReference type="ARBA" id="ARBA00022636"/>
    </source>
</evidence>
<feature type="domain" description="GGDEF" evidence="6">
    <location>
        <begin position="281"/>
        <end position="426"/>
    </location>
</feature>
<evidence type="ECO:0000256" key="1">
    <source>
        <dbReference type="ARBA" id="ARBA00012282"/>
    </source>
</evidence>
<dbReference type="PANTHER" id="PTHR44757:SF2">
    <property type="entry name" value="BIOFILM ARCHITECTURE MAINTENANCE PROTEIN MBAA"/>
    <property type="match status" value="1"/>
</dbReference>
<dbReference type="InterPro" id="IPR001789">
    <property type="entry name" value="Sig_transdc_resp-reg_receiver"/>
</dbReference>
<keyword evidence="8" id="KW-1185">Reference proteome</keyword>
<dbReference type="EMBL" id="FOAA01000001">
    <property type="protein sequence ID" value="SEK31466.1"/>
    <property type="molecule type" value="Genomic_DNA"/>
</dbReference>
<dbReference type="InterPro" id="IPR000160">
    <property type="entry name" value="GGDEF_dom"/>
</dbReference>
<evidence type="ECO:0000259" key="4">
    <source>
        <dbReference type="PROSITE" id="PS50110"/>
    </source>
</evidence>
<dbReference type="Gene3D" id="3.40.50.2300">
    <property type="match status" value="1"/>
</dbReference>
<organism evidence="7 8">
    <name type="scientific">Ectothiorhodospira marina</name>
    <dbReference type="NCBI Taxonomy" id="1396821"/>
    <lineage>
        <taxon>Bacteria</taxon>
        <taxon>Pseudomonadati</taxon>
        <taxon>Pseudomonadota</taxon>
        <taxon>Gammaproteobacteria</taxon>
        <taxon>Chromatiales</taxon>
        <taxon>Ectothiorhodospiraceae</taxon>
        <taxon>Ectothiorhodospira</taxon>
    </lineage>
</organism>
<evidence type="ECO:0000259" key="6">
    <source>
        <dbReference type="PROSITE" id="PS50887"/>
    </source>
</evidence>
<dbReference type="PROSITE" id="PS50887">
    <property type="entry name" value="GGDEF"/>
    <property type="match status" value="1"/>
</dbReference>
<dbReference type="Pfam" id="PF00563">
    <property type="entry name" value="EAL"/>
    <property type="match status" value="1"/>
</dbReference>
<dbReference type="OrthoDB" id="1316910at2"/>
<dbReference type="InterPro" id="IPR011006">
    <property type="entry name" value="CheY-like_superfamily"/>
</dbReference>
<dbReference type="SUPFAM" id="SSF52172">
    <property type="entry name" value="CheY-like"/>
    <property type="match status" value="1"/>
</dbReference>
<feature type="domain" description="EAL" evidence="5">
    <location>
        <begin position="435"/>
        <end position="688"/>
    </location>
</feature>
<evidence type="ECO:0000256" key="3">
    <source>
        <dbReference type="PROSITE-ProRule" id="PRU00169"/>
    </source>
</evidence>
<dbReference type="CDD" id="cd01949">
    <property type="entry name" value="GGDEF"/>
    <property type="match status" value="1"/>
</dbReference>
<dbReference type="STRING" id="1396821.SAMN05444515_101390"/>
<dbReference type="CDD" id="cd01948">
    <property type="entry name" value="EAL"/>
    <property type="match status" value="1"/>
</dbReference>
<reference evidence="8" key="1">
    <citation type="submission" date="2016-10" db="EMBL/GenBank/DDBJ databases">
        <authorList>
            <person name="Varghese N."/>
            <person name="Submissions S."/>
        </authorList>
    </citation>
    <scope>NUCLEOTIDE SEQUENCE [LARGE SCALE GENOMIC DNA]</scope>
    <source>
        <strain evidence="8">DSM 241</strain>
    </source>
</reference>
<dbReference type="Gene3D" id="3.20.20.450">
    <property type="entry name" value="EAL domain"/>
    <property type="match status" value="1"/>
</dbReference>
<sequence length="694" mass="77748">MNERVRILLADDDVTALMLMTAALEAADFTAINAQDGERTLALFAQTPCEMVLLDVDMPGMDGFETCKRLRHLAGDELPIVMVTGLDDTESIARAFEAGATDFISKPIHWNLIGHRIKYLWRAHLTRLDLHRANARNAAILSALPDTLLRLADDGTVLDRLAGHNDQAHPGTGSRLQDTLPEAISQAYMDAITEARSAGQIQDIEYSLQQVDGPVRYFETRLVIIDRQETLCLIRDITQRKEADQEIHRLAYYDTLTGLANRQHLMDRLEGEIRRARSSCTQLGVLFLDLDGFKQINDTLGHAIGDVLLQHASQRLRLGVRPTDTVSRPMIQHPGISLARLGGDEFTVIIPDMNHPEDALIAAQRIQELMRQPFFIAEREMVITASIGIAIFPDDGEDADTLLKHADTAMYHAKYLGRNNTQFYSPALTQEAMRRLNMESNLRRALDSQEFFLVYQPQVDLQTGHIRSVEALIRWVHPQHGLIPPAEFIPLAEDNGLIISIGDWVLRTACRDAARWHAAGFSLEMAVNLSPVQFRNGTLTRKVRDILEETGLDARFLELEITETTLMDESATTLQTLCELQELGVKFSLDDFGTGYSSMSYLRRLPLHNLKVDRSFVSGLPHDAGSLAIIRAIVSLSESMGFTVTAEGVENLEQVKILIQQSCHTLQGYYFSKPVPSDQLPALLGQNWDFDRLP</sequence>
<dbReference type="PROSITE" id="PS50110">
    <property type="entry name" value="RESPONSE_REGULATORY"/>
    <property type="match status" value="1"/>
</dbReference>
<dbReference type="InterPro" id="IPR001633">
    <property type="entry name" value="EAL_dom"/>
</dbReference>
<dbReference type="InterPro" id="IPR052155">
    <property type="entry name" value="Biofilm_reg_signaling"/>
</dbReference>
<protein>
    <recommendedName>
        <fullName evidence="1">cyclic-guanylate-specific phosphodiesterase</fullName>
        <ecNumber evidence="1">3.1.4.52</ecNumber>
    </recommendedName>
</protein>
<dbReference type="InterPro" id="IPR043128">
    <property type="entry name" value="Rev_trsase/Diguanyl_cyclase"/>
</dbReference>
<dbReference type="EC" id="3.1.4.52" evidence="1"/>
<dbReference type="InterPro" id="IPR035919">
    <property type="entry name" value="EAL_sf"/>
</dbReference>
<accession>A0A1H7FZI4</accession>
<dbReference type="SUPFAM" id="SSF55073">
    <property type="entry name" value="Nucleotide cyclase"/>
    <property type="match status" value="1"/>
</dbReference>
<dbReference type="InterPro" id="IPR029787">
    <property type="entry name" value="Nucleotide_cyclase"/>
</dbReference>
<dbReference type="SUPFAM" id="SSF141868">
    <property type="entry name" value="EAL domain-like"/>
    <property type="match status" value="1"/>
</dbReference>
<keyword evidence="3" id="KW-0597">Phosphoprotein</keyword>
<dbReference type="SMART" id="SM00052">
    <property type="entry name" value="EAL"/>
    <property type="match status" value="1"/>
</dbReference>
<feature type="modified residue" description="4-aspartylphosphate" evidence="3">
    <location>
        <position position="55"/>
    </location>
</feature>
<dbReference type="InterPro" id="IPR035965">
    <property type="entry name" value="PAS-like_dom_sf"/>
</dbReference>
<dbReference type="GO" id="GO:0071111">
    <property type="term" value="F:cyclic-guanylate-specific phosphodiesterase activity"/>
    <property type="evidence" value="ECO:0007669"/>
    <property type="project" value="UniProtKB-EC"/>
</dbReference>
<dbReference type="Pfam" id="PF00990">
    <property type="entry name" value="GGDEF"/>
    <property type="match status" value="1"/>
</dbReference>
<evidence type="ECO:0000313" key="7">
    <source>
        <dbReference type="EMBL" id="SEK31466.1"/>
    </source>
</evidence>
<dbReference type="Pfam" id="PF00072">
    <property type="entry name" value="Response_reg"/>
    <property type="match status" value="1"/>
</dbReference>
<proteinExistence type="predicted"/>
<dbReference type="SMART" id="SM00267">
    <property type="entry name" value="GGDEF"/>
    <property type="match status" value="1"/>
</dbReference>
<gene>
    <name evidence="7" type="ORF">SAMN05444515_101390</name>
</gene>
<dbReference type="NCBIfam" id="TIGR00254">
    <property type="entry name" value="GGDEF"/>
    <property type="match status" value="1"/>
</dbReference>
<dbReference type="SMART" id="SM00448">
    <property type="entry name" value="REC"/>
    <property type="match status" value="1"/>
</dbReference>
<evidence type="ECO:0000313" key="8">
    <source>
        <dbReference type="Proteomes" id="UP000199256"/>
    </source>
</evidence>
<dbReference type="Proteomes" id="UP000199256">
    <property type="component" value="Unassembled WGS sequence"/>
</dbReference>
<dbReference type="Gene3D" id="3.30.70.270">
    <property type="match status" value="1"/>
</dbReference>
<feature type="domain" description="Response regulatory" evidence="4">
    <location>
        <begin position="6"/>
        <end position="121"/>
    </location>
</feature>
<dbReference type="GO" id="GO:0000160">
    <property type="term" value="P:phosphorelay signal transduction system"/>
    <property type="evidence" value="ECO:0007669"/>
    <property type="project" value="InterPro"/>
</dbReference>